<dbReference type="AlphaFoldDB" id="A0A9D4FHB6"/>
<organism evidence="2 3">
    <name type="scientific">Dreissena polymorpha</name>
    <name type="common">Zebra mussel</name>
    <name type="synonym">Mytilus polymorpha</name>
    <dbReference type="NCBI Taxonomy" id="45954"/>
    <lineage>
        <taxon>Eukaryota</taxon>
        <taxon>Metazoa</taxon>
        <taxon>Spiralia</taxon>
        <taxon>Lophotrochozoa</taxon>
        <taxon>Mollusca</taxon>
        <taxon>Bivalvia</taxon>
        <taxon>Autobranchia</taxon>
        <taxon>Heteroconchia</taxon>
        <taxon>Euheterodonta</taxon>
        <taxon>Imparidentia</taxon>
        <taxon>Neoheterodontei</taxon>
        <taxon>Myida</taxon>
        <taxon>Dreissenoidea</taxon>
        <taxon>Dreissenidae</taxon>
        <taxon>Dreissena</taxon>
    </lineage>
</organism>
<accession>A0A9D4FHB6</accession>
<name>A0A9D4FHB6_DREPO</name>
<comment type="caution">
    <text evidence="2">The sequence shown here is derived from an EMBL/GenBank/DDBJ whole genome shotgun (WGS) entry which is preliminary data.</text>
</comment>
<sequence length="78" mass="8358">MSSPRAVESEVTFRDGSCSSARGDEDTPESDAEVAYGNQHVHYDGVSALHEQMSTMASVLRDVVGELKQLKEAGRGTS</sequence>
<reference evidence="2" key="2">
    <citation type="submission" date="2020-11" db="EMBL/GenBank/DDBJ databases">
        <authorList>
            <person name="McCartney M.A."/>
            <person name="Auch B."/>
            <person name="Kono T."/>
            <person name="Mallez S."/>
            <person name="Becker A."/>
            <person name="Gohl D.M."/>
            <person name="Silverstein K.A.T."/>
            <person name="Koren S."/>
            <person name="Bechman K.B."/>
            <person name="Herman A."/>
            <person name="Abrahante J.E."/>
            <person name="Garbe J."/>
        </authorList>
    </citation>
    <scope>NUCLEOTIDE SEQUENCE</scope>
    <source>
        <strain evidence="2">Duluth1</strain>
        <tissue evidence="2">Whole animal</tissue>
    </source>
</reference>
<dbReference type="EMBL" id="JAIWYP010000007">
    <property type="protein sequence ID" value="KAH3798760.1"/>
    <property type="molecule type" value="Genomic_DNA"/>
</dbReference>
<evidence type="ECO:0000313" key="3">
    <source>
        <dbReference type="Proteomes" id="UP000828390"/>
    </source>
</evidence>
<proteinExistence type="predicted"/>
<gene>
    <name evidence="2" type="ORF">DPMN_152363</name>
</gene>
<protein>
    <submittedName>
        <fullName evidence="2">Uncharacterized protein</fullName>
    </submittedName>
</protein>
<evidence type="ECO:0000256" key="1">
    <source>
        <dbReference type="SAM" id="MobiDB-lite"/>
    </source>
</evidence>
<feature type="region of interest" description="Disordered" evidence="1">
    <location>
        <begin position="1"/>
        <end position="32"/>
    </location>
</feature>
<dbReference type="Proteomes" id="UP000828390">
    <property type="component" value="Unassembled WGS sequence"/>
</dbReference>
<keyword evidence="3" id="KW-1185">Reference proteome</keyword>
<reference evidence="2" key="1">
    <citation type="journal article" date="2019" name="bioRxiv">
        <title>The Genome of the Zebra Mussel, Dreissena polymorpha: A Resource for Invasive Species Research.</title>
        <authorList>
            <person name="McCartney M.A."/>
            <person name="Auch B."/>
            <person name="Kono T."/>
            <person name="Mallez S."/>
            <person name="Zhang Y."/>
            <person name="Obille A."/>
            <person name="Becker A."/>
            <person name="Abrahante J.E."/>
            <person name="Garbe J."/>
            <person name="Badalamenti J.P."/>
            <person name="Herman A."/>
            <person name="Mangelson H."/>
            <person name="Liachko I."/>
            <person name="Sullivan S."/>
            <person name="Sone E.D."/>
            <person name="Koren S."/>
            <person name="Silverstein K.A.T."/>
            <person name="Beckman K.B."/>
            <person name="Gohl D.M."/>
        </authorList>
    </citation>
    <scope>NUCLEOTIDE SEQUENCE</scope>
    <source>
        <strain evidence="2">Duluth1</strain>
        <tissue evidence="2">Whole animal</tissue>
    </source>
</reference>
<evidence type="ECO:0000313" key="2">
    <source>
        <dbReference type="EMBL" id="KAH3798760.1"/>
    </source>
</evidence>